<dbReference type="RefSeq" id="WP_256537825.1">
    <property type="nucleotide sequence ID" value="NZ_JANHOH010000001.1"/>
</dbReference>
<gene>
    <name evidence="1" type="ORF">NPE20_06640</name>
</gene>
<sequence>MEAVIIKHNFTSAITLKEVMERFFRDHSPEETKVLFWKFFQCWVTRECNLKADLSDEEVALFFDQLMDLVAAAYILHQANRVSTNPQEGESHD</sequence>
<reference evidence="1 2" key="1">
    <citation type="submission" date="2022-07" db="EMBL/GenBank/DDBJ databases">
        <title>Mucilaginibacter sp. JC4.</title>
        <authorList>
            <person name="Le V."/>
            <person name="Ko S.-R."/>
            <person name="Ahn C.-Y."/>
            <person name="Oh H.-M."/>
        </authorList>
    </citation>
    <scope>NUCLEOTIDE SEQUENCE [LARGE SCALE GENOMIC DNA]</scope>
    <source>
        <strain evidence="1 2">JC4</strain>
    </source>
</reference>
<protein>
    <submittedName>
        <fullName evidence="1">Uncharacterized protein</fullName>
    </submittedName>
</protein>
<accession>A0ABT1SZ43</accession>
<comment type="caution">
    <text evidence="1">The sequence shown here is derived from an EMBL/GenBank/DDBJ whole genome shotgun (WGS) entry which is preliminary data.</text>
</comment>
<evidence type="ECO:0000313" key="1">
    <source>
        <dbReference type="EMBL" id="MCQ6957624.1"/>
    </source>
</evidence>
<proteinExistence type="predicted"/>
<organism evidence="1 2">
    <name type="scientific">Mucilaginibacter aquariorum</name>
    <dbReference type="NCBI Taxonomy" id="2967225"/>
    <lineage>
        <taxon>Bacteria</taxon>
        <taxon>Pseudomonadati</taxon>
        <taxon>Bacteroidota</taxon>
        <taxon>Sphingobacteriia</taxon>
        <taxon>Sphingobacteriales</taxon>
        <taxon>Sphingobacteriaceae</taxon>
        <taxon>Mucilaginibacter</taxon>
    </lineage>
</organism>
<keyword evidence="2" id="KW-1185">Reference proteome</keyword>
<dbReference type="EMBL" id="JANHOH010000001">
    <property type="protein sequence ID" value="MCQ6957624.1"/>
    <property type="molecule type" value="Genomic_DNA"/>
</dbReference>
<dbReference type="Proteomes" id="UP001204376">
    <property type="component" value="Unassembled WGS sequence"/>
</dbReference>
<name>A0ABT1SZ43_9SPHI</name>
<evidence type="ECO:0000313" key="2">
    <source>
        <dbReference type="Proteomes" id="UP001204376"/>
    </source>
</evidence>